<protein>
    <submittedName>
        <fullName evidence="2">Uncharacterized protein</fullName>
    </submittedName>
</protein>
<dbReference type="Proteomes" id="UP000094569">
    <property type="component" value="Unassembled WGS sequence"/>
</dbReference>
<gene>
    <name evidence="2" type="ORF">SI65_05451</name>
</gene>
<dbReference type="EMBL" id="JXNT01000005">
    <property type="protein sequence ID" value="ODM18834.1"/>
    <property type="molecule type" value="Genomic_DNA"/>
</dbReference>
<reference evidence="2 3" key="1">
    <citation type="journal article" date="2016" name="BMC Genomics">
        <title>Comparative genomic and transcriptomic analyses of the Fuzhuan brick tea-fermentation fungus Aspergillus cristatus.</title>
        <authorList>
            <person name="Ge Y."/>
            <person name="Wang Y."/>
            <person name="Liu Y."/>
            <person name="Tan Y."/>
            <person name="Ren X."/>
            <person name="Zhang X."/>
            <person name="Hyde K.D."/>
            <person name="Liu Y."/>
            <person name="Liu Z."/>
        </authorList>
    </citation>
    <scope>NUCLEOTIDE SEQUENCE [LARGE SCALE GENOMIC DNA]</scope>
    <source>
        <strain evidence="2 3">GZAAS20.1005</strain>
    </source>
</reference>
<dbReference type="AlphaFoldDB" id="A0A1E3BD16"/>
<feature type="compositionally biased region" description="Basic and acidic residues" evidence="1">
    <location>
        <begin position="1"/>
        <end position="16"/>
    </location>
</feature>
<dbReference type="VEuPathDB" id="FungiDB:SI65_05451"/>
<feature type="region of interest" description="Disordered" evidence="1">
    <location>
        <begin position="1"/>
        <end position="23"/>
    </location>
</feature>
<proteinExistence type="predicted"/>
<organism evidence="2 3">
    <name type="scientific">Aspergillus cristatus</name>
    <name type="common">Chinese Fuzhuan brick tea-fermentation fungus</name>
    <name type="synonym">Eurotium cristatum</name>
    <dbReference type="NCBI Taxonomy" id="573508"/>
    <lineage>
        <taxon>Eukaryota</taxon>
        <taxon>Fungi</taxon>
        <taxon>Dikarya</taxon>
        <taxon>Ascomycota</taxon>
        <taxon>Pezizomycotina</taxon>
        <taxon>Eurotiomycetes</taxon>
        <taxon>Eurotiomycetidae</taxon>
        <taxon>Eurotiales</taxon>
        <taxon>Aspergillaceae</taxon>
        <taxon>Aspergillus</taxon>
        <taxon>Aspergillus subgen. Aspergillus</taxon>
    </lineage>
</organism>
<evidence type="ECO:0000313" key="2">
    <source>
        <dbReference type="EMBL" id="ODM18834.1"/>
    </source>
</evidence>
<name>A0A1E3BD16_ASPCR</name>
<dbReference type="STRING" id="573508.A0A1E3BD16"/>
<accession>A0A1E3BD16</accession>
<comment type="caution">
    <text evidence="2">The sequence shown here is derived from an EMBL/GenBank/DDBJ whole genome shotgun (WGS) entry which is preliminary data.</text>
</comment>
<evidence type="ECO:0000313" key="3">
    <source>
        <dbReference type="Proteomes" id="UP000094569"/>
    </source>
</evidence>
<keyword evidence="3" id="KW-1185">Reference proteome</keyword>
<evidence type="ECO:0000256" key="1">
    <source>
        <dbReference type="SAM" id="MobiDB-lite"/>
    </source>
</evidence>
<sequence length="70" mass="7517">MSDNPKGLRDTDEGGHDGLPIYRPNGRSLDVSFSNVTAIGASGSSQTVTDLLKIFTDILTWPVNTGRKLI</sequence>